<dbReference type="RefSeq" id="WP_136915232.1">
    <property type="nucleotide sequence ID" value="NZ_CP039371.1"/>
</dbReference>
<protein>
    <submittedName>
        <fullName evidence="1">Uncharacterized protein</fullName>
    </submittedName>
</protein>
<gene>
    <name evidence="1" type="ORF">E6B08_17645</name>
</gene>
<dbReference type="OrthoDB" id="9052589at2"/>
<organism evidence="1 2">
    <name type="scientific">Pseudomonas putida</name>
    <name type="common">Arthrobacter siderocapsulatus</name>
    <dbReference type="NCBI Taxonomy" id="303"/>
    <lineage>
        <taxon>Bacteria</taxon>
        <taxon>Pseudomonadati</taxon>
        <taxon>Pseudomonadota</taxon>
        <taxon>Gammaproteobacteria</taxon>
        <taxon>Pseudomonadales</taxon>
        <taxon>Pseudomonadaceae</taxon>
        <taxon>Pseudomonas</taxon>
    </lineage>
</organism>
<sequence length="432" mass="48618">MLEDGTTELKGVGVAAHIYAASPNGPRPGLELSDKEKAAETNGVWLCPTHSVQVDQYQFEYPPERLLDMKRVRVFAHALTIESTDFGYLTVRVGPQRVDEIVRAHLPDLDLHKESIKSKVKALYLRIEIALSYSELGLPTAPFEVAHIPRLTQAVREIITEKLRYSDGNDQLWRNVIASWDAQFETHRDPQPPMTSVGHAATGVQFSARNPKDGSILKERLNTHSFILVTTGSGEEYDRREKTITVVSTASKAHPFNWQFKVRPSNRTFEVCVSKLTVHPKIMLTPEDRKSFEAYAAIIDKLDAGWEPVAFLAMTLEDGEHSRDFHPTPISIHNSIDFDQLAKLKARVKRLRLMNSIADQFQAAVQPSSVLFHQAVSDETLEQLLTGFLESLGPKPWPLAFDSEPLVVNDQLKIVLSLRRSRRSGGFIVRAR</sequence>
<name>A0A4D6XFQ3_PSEPU</name>
<proteinExistence type="predicted"/>
<dbReference type="EMBL" id="CP039371">
    <property type="protein sequence ID" value="QCI13081.1"/>
    <property type="molecule type" value="Genomic_DNA"/>
</dbReference>
<dbReference type="AlphaFoldDB" id="A0A4D6XFQ3"/>
<evidence type="ECO:0000313" key="2">
    <source>
        <dbReference type="Proteomes" id="UP000298551"/>
    </source>
</evidence>
<evidence type="ECO:0000313" key="1">
    <source>
        <dbReference type="EMBL" id="QCI13081.1"/>
    </source>
</evidence>
<dbReference type="Proteomes" id="UP000298551">
    <property type="component" value="Chromosome"/>
</dbReference>
<accession>A0A4D6XFQ3</accession>
<reference evidence="2" key="1">
    <citation type="submission" date="2019-04" db="EMBL/GenBank/DDBJ databases">
        <title>Genome sequence of Pseudomonas putida 1290, an auxin catabolizing strain.</title>
        <authorList>
            <person name="Laird T.S."/>
            <person name="Leveau J.H.J."/>
        </authorList>
    </citation>
    <scope>NUCLEOTIDE SEQUENCE [LARGE SCALE GENOMIC DNA]</scope>
    <source>
        <strain evidence="2">1290</strain>
    </source>
</reference>